<dbReference type="EMBL" id="JAYGJQ010000004">
    <property type="protein sequence ID" value="MEA9358630.1"/>
    <property type="molecule type" value="Genomic_DNA"/>
</dbReference>
<evidence type="ECO:0000313" key="1">
    <source>
        <dbReference type="EMBL" id="MEA9358630.1"/>
    </source>
</evidence>
<comment type="caution">
    <text evidence="1">The sequence shown here is derived from an EMBL/GenBank/DDBJ whole genome shotgun (WGS) entry which is preliminary data.</text>
</comment>
<dbReference type="InterPro" id="IPR051454">
    <property type="entry name" value="RNA/ubiquinone_mod_enzymes"/>
</dbReference>
<dbReference type="Proteomes" id="UP001302274">
    <property type="component" value="Unassembled WGS sequence"/>
</dbReference>
<dbReference type="RefSeq" id="WP_323579126.1">
    <property type="nucleotide sequence ID" value="NZ_JAYGJQ010000004.1"/>
</dbReference>
<proteinExistence type="predicted"/>
<dbReference type="InterPro" id="IPR001539">
    <property type="entry name" value="Peptidase_U32"/>
</dbReference>
<accession>A0ABU5VZW8</accession>
<dbReference type="PANTHER" id="PTHR30217">
    <property type="entry name" value="PEPTIDASE U32 FAMILY"/>
    <property type="match status" value="1"/>
</dbReference>
<keyword evidence="2" id="KW-1185">Reference proteome</keyword>
<organism evidence="1 2">
    <name type="scientific">Bacteriovorax antarcticus</name>
    <dbReference type="NCBI Taxonomy" id="3088717"/>
    <lineage>
        <taxon>Bacteria</taxon>
        <taxon>Pseudomonadati</taxon>
        <taxon>Bdellovibrionota</taxon>
        <taxon>Bacteriovoracia</taxon>
        <taxon>Bacteriovoracales</taxon>
        <taxon>Bacteriovoracaceae</taxon>
        <taxon>Bacteriovorax</taxon>
    </lineage>
</organism>
<gene>
    <name evidence="1" type="ORF">SHI21_20500</name>
</gene>
<reference evidence="1 2" key="1">
    <citation type="submission" date="2023-11" db="EMBL/GenBank/DDBJ databases">
        <title>A Novel Polar Bacteriovorax (B. antarcticus) Isolated from the Biocrust in Antarctica.</title>
        <authorList>
            <person name="Mun W."/>
            <person name="Choi S.Y."/>
            <person name="Mitchell R.J."/>
        </authorList>
    </citation>
    <scope>NUCLEOTIDE SEQUENCE [LARGE SCALE GENOMIC DNA]</scope>
    <source>
        <strain evidence="1 2">PP10</strain>
    </source>
</reference>
<protein>
    <submittedName>
        <fullName evidence="1">U32 family peptidase</fullName>
    </submittedName>
</protein>
<dbReference type="Pfam" id="PF01136">
    <property type="entry name" value="Peptidase_U32"/>
    <property type="match status" value="1"/>
</dbReference>
<evidence type="ECO:0000313" key="2">
    <source>
        <dbReference type="Proteomes" id="UP001302274"/>
    </source>
</evidence>
<sequence length="403" mass="45916">MKFITYADTLSQLVTLNDLVVAKNFDKNNLEVIVGTSALSRYSEASVETLLEMIAVNQKFQLPLVLEWDVLAQETLFQKNAELIARLPLHEFKAIRVQDPGALNLVKEKYSWLKVQLILENGNHNYAGLTRWSEFLGEQLDRLVLSNELSREHLRTYATELKSGLEVLVYGRILLFYSPRLLLSPLKKEEIEKNLVDKNIEAFGTSEESPHAGFPLIENRHGTFMFNVKDLYLLEHLDELKSLNLAAVRFDLRFDDSFKHLDQMMDLYLGSIAHESIPEIRANHSRPMIKGFYNINKTDVLFTKLKNKRIQRLDDNYIGEIVDVERDQQIALVVKSKTLGIKLGDELQLITPEGKTKTMGLKSLLDTSKVAMTSASTNEIVLLPYMSGVVAKTQVYLVSKDQA</sequence>
<name>A0ABU5VZW8_9BACT</name>